<protein>
    <submittedName>
        <fullName evidence="2">(2Fe-2S)-binding protein</fullName>
    </submittedName>
</protein>
<feature type="domain" description="BFD-like [2Fe-2S]-binding" evidence="1">
    <location>
        <begin position="10"/>
        <end position="49"/>
    </location>
</feature>
<dbReference type="Gene3D" id="1.10.10.1100">
    <property type="entry name" value="BFD-like [2Fe-2S]-binding domain"/>
    <property type="match status" value="1"/>
</dbReference>
<dbReference type="InterPro" id="IPR041854">
    <property type="entry name" value="BFD-like_2Fe2S-bd_dom_sf"/>
</dbReference>
<dbReference type="Proteomes" id="UP000290092">
    <property type="component" value="Unassembled WGS sequence"/>
</dbReference>
<keyword evidence="3" id="KW-1185">Reference proteome</keyword>
<reference evidence="2 3" key="1">
    <citation type="submission" date="2017-09" db="EMBL/GenBank/DDBJ databases">
        <title>Genomics of the genus Arcobacter.</title>
        <authorList>
            <person name="Perez-Cataluna A."/>
            <person name="Figueras M.J."/>
            <person name="Salas-Masso N."/>
        </authorList>
    </citation>
    <scope>NUCLEOTIDE SEQUENCE [LARGE SCALE GENOMIC DNA]</scope>
    <source>
        <strain evidence="2 3">CECT 7386</strain>
    </source>
</reference>
<accession>A0AAX2AE95</accession>
<dbReference type="RefSeq" id="WP_114842046.1">
    <property type="nucleotide sequence ID" value="NZ_CP031219.1"/>
</dbReference>
<proteinExistence type="predicted"/>
<dbReference type="KEGG" id="amyt:AMYT_1623"/>
<gene>
    <name evidence="2" type="ORF">CP985_09675</name>
</gene>
<sequence>MQGFDSSYEVCNCRRVSLKQIQTCINSGSLTLGEIQDNTGAGTECRFCIIKETDFGKVKKKLYCKDILEYYKRSNNG</sequence>
<evidence type="ECO:0000313" key="2">
    <source>
        <dbReference type="EMBL" id="RXK15233.1"/>
    </source>
</evidence>
<comment type="caution">
    <text evidence="2">The sequence shown here is derived from an EMBL/GenBank/DDBJ whole genome shotgun (WGS) entry which is preliminary data.</text>
</comment>
<organism evidence="2 3">
    <name type="scientific">Malaciobacter mytili LMG 24559</name>
    <dbReference type="NCBI Taxonomy" id="1032238"/>
    <lineage>
        <taxon>Bacteria</taxon>
        <taxon>Pseudomonadati</taxon>
        <taxon>Campylobacterota</taxon>
        <taxon>Epsilonproteobacteria</taxon>
        <taxon>Campylobacterales</taxon>
        <taxon>Arcobacteraceae</taxon>
        <taxon>Malaciobacter</taxon>
    </lineage>
</organism>
<evidence type="ECO:0000313" key="3">
    <source>
        <dbReference type="Proteomes" id="UP000290092"/>
    </source>
</evidence>
<dbReference type="AlphaFoldDB" id="A0AAX2AE95"/>
<dbReference type="Pfam" id="PF04324">
    <property type="entry name" value="Fer2_BFD"/>
    <property type="match status" value="1"/>
</dbReference>
<dbReference type="EMBL" id="NXID01000033">
    <property type="protein sequence ID" value="RXK15233.1"/>
    <property type="molecule type" value="Genomic_DNA"/>
</dbReference>
<dbReference type="InterPro" id="IPR007419">
    <property type="entry name" value="BFD-like_2Fe2S-bd_dom"/>
</dbReference>
<evidence type="ECO:0000259" key="1">
    <source>
        <dbReference type="Pfam" id="PF04324"/>
    </source>
</evidence>
<name>A0AAX2AE95_9BACT</name>